<feature type="signal peptide" evidence="1">
    <location>
        <begin position="1"/>
        <end position="23"/>
    </location>
</feature>
<protein>
    <submittedName>
        <fullName evidence="3">Glucan 1- 3-beta-glucosidase</fullName>
    </submittedName>
</protein>
<dbReference type="PANTHER" id="PTHR33928:SF2">
    <property type="entry name" value="PECTATE LYASE SUPERFAMILY PROTEIN DOMAIN-CONTAINING PROTEIN-RELATED"/>
    <property type="match status" value="1"/>
</dbReference>
<feature type="chain" id="PRO_5047403729" evidence="1">
    <location>
        <begin position="24"/>
        <end position="739"/>
    </location>
</feature>
<name>A0ABR1X7C1_9PEZI</name>
<dbReference type="GeneID" id="92085291"/>
<keyword evidence="4" id="KW-1185">Reference proteome</keyword>
<comment type="caution">
    <text evidence="3">The sequence shown here is derived from an EMBL/GenBank/DDBJ whole genome shotgun (WGS) entry which is preliminary data.</text>
</comment>
<evidence type="ECO:0000259" key="2">
    <source>
        <dbReference type="Pfam" id="PF12708"/>
    </source>
</evidence>
<reference evidence="3 4" key="1">
    <citation type="submission" date="2023-01" db="EMBL/GenBank/DDBJ databases">
        <title>Analysis of 21 Apiospora genomes using comparative genomics revels a genus with tremendous synthesis potential of carbohydrate active enzymes and secondary metabolites.</title>
        <authorList>
            <person name="Sorensen T."/>
        </authorList>
    </citation>
    <scope>NUCLEOTIDE SEQUENCE [LARGE SCALE GENOMIC DNA]</scope>
    <source>
        <strain evidence="3 4">CBS 135458</strain>
    </source>
</reference>
<dbReference type="EMBL" id="JAQQWL010000001">
    <property type="protein sequence ID" value="KAK8091314.1"/>
    <property type="molecule type" value="Genomic_DNA"/>
</dbReference>
<feature type="domain" description="Rhamnogalacturonase A/B/Epimerase-like pectate lyase" evidence="2">
    <location>
        <begin position="140"/>
        <end position="358"/>
    </location>
</feature>
<evidence type="ECO:0000256" key="1">
    <source>
        <dbReference type="SAM" id="SignalP"/>
    </source>
</evidence>
<evidence type="ECO:0000313" key="3">
    <source>
        <dbReference type="EMBL" id="KAK8091314.1"/>
    </source>
</evidence>
<dbReference type="InterPro" id="IPR012334">
    <property type="entry name" value="Pectin_lyas_fold"/>
</dbReference>
<accession>A0ABR1X7C1</accession>
<dbReference type="SUPFAM" id="SSF51126">
    <property type="entry name" value="Pectin lyase-like"/>
    <property type="match status" value="2"/>
</dbReference>
<evidence type="ECO:0000313" key="4">
    <source>
        <dbReference type="Proteomes" id="UP001480595"/>
    </source>
</evidence>
<dbReference type="RefSeq" id="XP_066722860.1">
    <property type="nucleotide sequence ID" value="XM_066852228.1"/>
</dbReference>
<feature type="domain" description="Rhamnogalacturonase A/B/Epimerase-like pectate lyase" evidence="2">
    <location>
        <begin position="432"/>
        <end position="495"/>
    </location>
</feature>
<sequence>MAHNTALAALLLFLVHQYSLVDASWAGLHASPNEFPSVPDYGPQPNPPYMVDNRHNYFNSSPDKGTQDGAVWQYSGSFDNFMKNLRAGQVIRGGDGAGLKPTDNATSAVPNITIAHPTNSARSTSSSYWLTKLGPLGSFFRNVVDDYKADNSGNTDTTEAINAAIQDGSRCGKDCGNTCTKGAIIYFPPGTYKICSPIIQYYYTQFIGDPTNPPTIKGCDTFKGIAMIDTDPYIPGTYNNQNQFFRHIRNFVFDMADMPLSTTDNGQAYVPTGIHWQTAQANLVFNMPNATDVNTANHVGIFMENGSGGFVSGQGTGSVSIIDCTINHVPTAILTNGLNESPNIVLDNLWVTNVSEIVAEAGGNTLLSEGPAPQNIHLWATGKRYTGDEGFDRTGPAYAPPKGAGLLKDGILYARSRPQYEDLDSSGFLVATTEGISNDGSGDQAGAINALLEKAASANQIAYFPAGIYQVGSTVLVPTGSRVQGSSWSQIQGAGFYFADMHNPKVVVQVGNKGDVGNMEIVEMLFTVAGPTAGAVLMEWNVAAASQGSSAMWDSHFRVGGTTGTDLGVEHCPKSGGRKAECIAASLMFHVTSQASGYFENVWAWVADHDNDFSTVNLTDKTAGQVGVYGARGMLIESEGPSWFYGSGSEHSVLYNYQLYNAKNIYMGHLQTESPYFQPEPLAPHPFVPGKNFPADPTFDDCTTDICRMSWGLRIIDSTNITVHGAGKISSLAHLSYTY</sequence>
<dbReference type="InterPro" id="IPR039279">
    <property type="entry name" value="QRT3-like"/>
</dbReference>
<dbReference type="InterPro" id="IPR011050">
    <property type="entry name" value="Pectin_lyase_fold/virulence"/>
</dbReference>
<gene>
    <name evidence="3" type="ORF">PG994_000819</name>
</gene>
<dbReference type="Gene3D" id="2.160.20.10">
    <property type="entry name" value="Single-stranded right-handed beta-helix, Pectin lyase-like"/>
    <property type="match status" value="3"/>
</dbReference>
<organism evidence="3 4">
    <name type="scientific">Apiospora phragmitis</name>
    <dbReference type="NCBI Taxonomy" id="2905665"/>
    <lineage>
        <taxon>Eukaryota</taxon>
        <taxon>Fungi</taxon>
        <taxon>Dikarya</taxon>
        <taxon>Ascomycota</taxon>
        <taxon>Pezizomycotina</taxon>
        <taxon>Sordariomycetes</taxon>
        <taxon>Xylariomycetidae</taxon>
        <taxon>Amphisphaeriales</taxon>
        <taxon>Apiosporaceae</taxon>
        <taxon>Apiospora</taxon>
    </lineage>
</organism>
<dbReference type="Proteomes" id="UP001480595">
    <property type="component" value="Unassembled WGS sequence"/>
</dbReference>
<dbReference type="CDD" id="cd23668">
    <property type="entry name" value="GH55_beta13glucanase-like"/>
    <property type="match status" value="1"/>
</dbReference>
<proteinExistence type="predicted"/>
<keyword evidence="1" id="KW-0732">Signal</keyword>
<dbReference type="Pfam" id="PF12708">
    <property type="entry name" value="Pect-lyase_RHGA_epim"/>
    <property type="match status" value="2"/>
</dbReference>
<dbReference type="PANTHER" id="PTHR33928">
    <property type="entry name" value="POLYGALACTURONASE QRT3"/>
    <property type="match status" value="1"/>
</dbReference>
<dbReference type="InterPro" id="IPR024535">
    <property type="entry name" value="RHGA/B-epi-like_pectate_lyase"/>
</dbReference>